<proteinExistence type="predicted"/>
<name>A0A8T0PUT2_PANVG</name>
<dbReference type="Proteomes" id="UP000823388">
    <property type="component" value="Chromosome 8K"/>
</dbReference>
<evidence type="ECO:0000313" key="1">
    <source>
        <dbReference type="EMBL" id="KAG2564229.1"/>
    </source>
</evidence>
<organism evidence="1 2">
    <name type="scientific">Panicum virgatum</name>
    <name type="common">Blackwell switchgrass</name>
    <dbReference type="NCBI Taxonomy" id="38727"/>
    <lineage>
        <taxon>Eukaryota</taxon>
        <taxon>Viridiplantae</taxon>
        <taxon>Streptophyta</taxon>
        <taxon>Embryophyta</taxon>
        <taxon>Tracheophyta</taxon>
        <taxon>Spermatophyta</taxon>
        <taxon>Magnoliopsida</taxon>
        <taxon>Liliopsida</taxon>
        <taxon>Poales</taxon>
        <taxon>Poaceae</taxon>
        <taxon>PACMAD clade</taxon>
        <taxon>Panicoideae</taxon>
        <taxon>Panicodae</taxon>
        <taxon>Paniceae</taxon>
        <taxon>Panicinae</taxon>
        <taxon>Panicum</taxon>
        <taxon>Panicum sect. Hiantes</taxon>
    </lineage>
</organism>
<dbReference type="AlphaFoldDB" id="A0A8T0PUT2"/>
<keyword evidence="2" id="KW-1185">Reference proteome</keyword>
<gene>
    <name evidence="1" type="ORF">PVAP13_8KG391550</name>
</gene>
<protein>
    <submittedName>
        <fullName evidence="1">Uncharacterized protein</fullName>
    </submittedName>
</protein>
<evidence type="ECO:0000313" key="2">
    <source>
        <dbReference type="Proteomes" id="UP000823388"/>
    </source>
</evidence>
<comment type="caution">
    <text evidence="1">The sequence shown here is derived from an EMBL/GenBank/DDBJ whole genome shotgun (WGS) entry which is preliminary data.</text>
</comment>
<sequence>MWQNVLTLGLISHHGCDDNFRYVHLESFGLSILLRTCHVRILLRMREFTTHRTTDRHNVNLRTLRRYVHLESFGPSILL</sequence>
<dbReference type="EMBL" id="CM029051">
    <property type="protein sequence ID" value="KAG2564229.1"/>
    <property type="molecule type" value="Genomic_DNA"/>
</dbReference>
<accession>A0A8T0PUT2</accession>
<reference evidence="1" key="1">
    <citation type="submission" date="2020-05" db="EMBL/GenBank/DDBJ databases">
        <title>WGS assembly of Panicum virgatum.</title>
        <authorList>
            <person name="Lovell J.T."/>
            <person name="Jenkins J."/>
            <person name="Shu S."/>
            <person name="Juenger T.E."/>
            <person name="Schmutz J."/>
        </authorList>
    </citation>
    <scope>NUCLEOTIDE SEQUENCE</scope>
    <source>
        <strain evidence="1">AP13</strain>
    </source>
</reference>